<dbReference type="SMART" id="SM00905">
    <property type="entry name" value="FolB"/>
    <property type="match status" value="1"/>
</dbReference>
<evidence type="ECO:0000256" key="1">
    <source>
        <dbReference type="ARBA" id="ARBA00000693"/>
    </source>
</evidence>
<comment type="caution">
    <text evidence="10">The sequence shown here is derived from an EMBL/GenBank/DDBJ whole genome shotgun (WGS) entry which is preliminary data.</text>
</comment>
<evidence type="ECO:0000256" key="2">
    <source>
        <dbReference type="ARBA" id="ARBA00001353"/>
    </source>
</evidence>
<evidence type="ECO:0000256" key="3">
    <source>
        <dbReference type="ARBA" id="ARBA00005013"/>
    </source>
</evidence>
<keyword evidence="6" id="KW-0413">Isomerase</keyword>
<dbReference type="GO" id="GO:0046654">
    <property type="term" value="P:tetrahydrofolate biosynthetic process"/>
    <property type="evidence" value="ECO:0007669"/>
    <property type="project" value="UniProtKB-UniRule"/>
</dbReference>
<evidence type="ECO:0000256" key="4">
    <source>
        <dbReference type="ARBA" id="ARBA00005708"/>
    </source>
</evidence>
<keyword evidence="7 8" id="KW-0456">Lyase</keyword>
<evidence type="ECO:0000259" key="9">
    <source>
        <dbReference type="SMART" id="SM00905"/>
    </source>
</evidence>
<dbReference type="PANTHER" id="PTHR42844:SF1">
    <property type="entry name" value="DIHYDRONEOPTERIN ALDOLASE 1-RELATED"/>
    <property type="match status" value="1"/>
</dbReference>
<keyword evidence="5 8" id="KW-0289">Folate biosynthesis</keyword>
<gene>
    <name evidence="10" type="primary">folB</name>
    <name evidence="10" type="ORF">GNT65_04795</name>
</gene>
<evidence type="ECO:0000256" key="6">
    <source>
        <dbReference type="ARBA" id="ARBA00023235"/>
    </source>
</evidence>
<dbReference type="CDD" id="cd00534">
    <property type="entry name" value="DHNA_DHNTPE"/>
    <property type="match status" value="1"/>
</dbReference>
<evidence type="ECO:0000313" key="11">
    <source>
        <dbReference type="Proteomes" id="UP000474778"/>
    </source>
</evidence>
<organism evidence="10 11">
    <name type="scientific">Shewanella insulae</name>
    <dbReference type="NCBI Taxonomy" id="2681496"/>
    <lineage>
        <taxon>Bacteria</taxon>
        <taxon>Pseudomonadati</taxon>
        <taxon>Pseudomonadota</taxon>
        <taxon>Gammaproteobacteria</taxon>
        <taxon>Alteromonadales</taxon>
        <taxon>Shewanellaceae</taxon>
        <taxon>Shewanella</taxon>
    </lineage>
</organism>
<dbReference type="Proteomes" id="UP000474778">
    <property type="component" value="Unassembled WGS sequence"/>
</dbReference>
<evidence type="ECO:0000313" key="10">
    <source>
        <dbReference type="EMBL" id="MXR67990.1"/>
    </source>
</evidence>
<dbReference type="GO" id="GO:0005737">
    <property type="term" value="C:cytoplasm"/>
    <property type="evidence" value="ECO:0007669"/>
    <property type="project" value="TreeGrafter"/>
</dbReference>
<dbReference type="RefSeq" id="WP_041510299.1">
    <property type="nucleotide sequence ID" value="NZ_CANMWR010000001.1"/>
</dbReference>
<dbReference type="EC" id="4.1.2.25" evidence="8"/>
<evidence type="ECO:0000256" key="7">
    <source>
        <dbReference type="ARBA" id="ARBA00023239"/>
    </source>
</evidence>
<proteinExistence type="inferred from homology"/>
<dbReference type="Gene3D" id="3.30.1130.10">
    <property type="match status" value="1"/>
</dbReference>
<comment type="function">
    <text evidence="8">Catalyzes the conversion of 7,8-dihydroneopterin to 6-hydroxymethyl-7,8-dihydropterin.</text>
</comment>
<name>A0A6L7HVF0_9GAMM</name>
<protein>
    <recommendedName>
        <fullName evidence="8">7,8-dihydroneopterin aldolase</fullName>
        <ecNumber evidence="8">4.1.2.25</ecNumber>
    </recommendedName>
</protein>
<dbReference type="GO" id="GO:0016853">
    <property type="term" value="F:isomerase activity"/>
    <property type="evidence" value="ECO:0007669"/>
    <property type="project" value="UniProtKB-KW"/>
</dbReference>
<dbReference type="NCBIfam" id="TIGR00525">
    <property type="entry name" value="folB"/>
    <property type="match status" value="1"/>
</dbReference>
<dbReference type="PANTHER" id="PTHR42844">
    <property type="entry name" value="DIHYDRONEOPTERIN ALDOLASE 1-RELATED"/>
    <property type="match status" value="1"/>
</dbReference>
<feature type="domain" description="Dihydroneopterin aldolase/epimerase" evidence="9">
    <location>
        <begin position="4"/>
        <end position="114"/>
    </location>
</feature>
<dbReference type="NCBIfam" id="TIGR00526">
    <property type="entry name" value="folB_dom"/>
    <property type="match status" value="1"/>
</dbReference>
<dbReference type="InterPro" id="IPR006157">
    <property type="entry name" value="FolB_dom"/>
</dbReference>
<comment type="catalytic activity">
    <reaction evidence="2 8">
        <text>7,8-dihydroneopterin = 6-hydroxymethyl-7,8-dihydropterin + glycolaldehyde</text>
        <dbReference type="Rhea" id="RHEA:10540"/>
        <dbReference type="ChEBI" id="CHEBI:17001"/>
        <dbReference type="ChEBI" id="CHEBI:17071"/>
        <dbReference type="ChEBI" id="CHEBI:44841"/>
        <dbReference type="EC" id="4.1.2.25"/>
    </reaction>
</comment>
<dbReference type="UniPathway" id="UPA00077">
    <property type="reaction ID" value="UER00154"/>
</dbReference>
<dbReference type="SUPFAM" id="SSF55620">
    <property type="entry name" value="Tetrahydrobiopterin biosynthesis enzymes-like"/>
    <property type="match status" value="1"/>
</dbReference>
<dbReference type="FunFam" id="3.30.1130.10:FF:000002">
    <property type="entry name" value="7,8-dihydroneopterin aldolase"/>
    <property type="match status" value="1"/>
</dbReference>
<dbReference type="InterPro" id="IPR043133">
    <property type="entry name" value="GTP-CH-I_C/QueF"/>
</dbReference>
<dbReference type="InterPro" id="IPR006156">
    <property type="entry name" value="Dihydroneopterin_aldolase"/>
</dbReference>
<sequence length="117" mass="13188">MDKVLISQLKVETVIGIYEWEKQIHQNLLIDLEMAWDNSLAAANDDYQQALCYETVSNRLTALITEKPIELIETVAQMCADCVMDEFNVPWVKVRVMKPGAVPSAQAVGVEIERGHL</sequence>
<dbReference type="Pfam" id="PF02152">
    <property type="entry name" value="FolB"/>
    <property type="match status" value="1"/>
</dbReference>
<dbReference type="GO" id="GO:0046656">
    <property type="term" value="P:folic acid biosynthetic process"/>
    <property type="evidence" value="ECO:0007669"/>
    <property type="project" value="UniProtKB-UniRule"/>
</dbReference>
<dbReference type="GO" id="GO:0004150">
    <property type="term" value="F:dihydroneopterin aldolase activity"/>
    <property type="evidence" value="ECO:0007669"/>
    <property type="project" value="UniProtKB-UniRule"/>
</dbReference>
<accession>A0A6L7HVF0</accession>
<evidence type="ECO:0000256" key="5">
    <source>
        <dbReference type="ARBA" id="ARBA00022909"/>
    </source>
</evidence>
<comment type="pathway">
    <text evidence="3 8">Cofactor biosynthesis; tetrahydrofolate biosynthesis; 2-amino-4-hydroxy-6-hydroxymethyl-7,8-dihydropteridine diphosphate from 7,8-dihydroneopterin triphosphate: step 3/4.</text>
</comment>
<reference evidence="10 11" key="1">
    <citation type="submission" date="2019-12" db="EMBL/GenBank/DDBJ databases">
        <title>Shewanella insulae sp. nov., isolated from a tidal flat.</title>
        <authorList>
            <person name="Yoon J.-H."/>
        </authorList>
    </citation>
    <scope>NUCLEOTIDE SEQUENCE [LARGE SCALE GENOMIC DNA]</scope>
    <source>
        <strain evidence="10 11">JBTF-M18</strain>
    </source>
</reference>
<dbReference type="EMBL" id="WRPA01000003">
    <property type="protein sequence ID" value="MXR67990.1"/>
    <property type="molecule type" value="Genomic_DNA"/>
</dbReference>
<dbReference type="AlphaFoldDB" id="A0A6L7HVF0"/>
<comment type="catalytic activity">
    <reaction evidence="1">
        <text>7,8-dihydroneopterin = 7,8-dihydromonapterin</text>
        <dbReference type="Rhea" id="RHEA:45328"/>
        <dbReference type="ChEBI" id="CHEBI:17001"/>
        <dbReference type="ChEBI" id="CHEBI:71175"/>
        <dbReference type="EC" id="5.1.99.8"/>
    </reaction>
</comment>
<evidence type="ECO:0000256" key="8">
    <source>
        <dbReference type="RuleBase" id="RU362079"/>
    </source>
</evidence>
<keyword evidence="11" id="KW-1185">Reference proteome</keyword>
<comment type="similarity">
    <text evidence="4 8">Belongs to the DHNA family.</text>
</comment>